<keyword evidence="3" id="KW-1185">Reference proteome</keyword>
<comment type="caution">
    <text evidence="2">The sequence shown here is derived from an EMBL/GenBank/DDBJ whole genome shotgun (WGS) entry which is preliminary data.</text>
</comment>
<reference evidence="2 3" key="1">
    <citation type="journal article" date="2015" name="Genome Announc.">
        <title>Expanding the biotechnology potential of lactobacilli through comparative genomics of 213 strains and associated genera.</title>
        <authorList>
            <person name="Sun Z."/>
            <person name="Harris H.M."/>
            <person name="McCann A."/>
            <person name="Guo C."/>
            <person name="Argimon S."/>
            <person name="Zhang W."/>
            <person name="Yang X."/>
            <person name="Jeffery I.B."/>
            <person name="Cooney J.C."/>
            <person name="Kagawa T.F."/>
            <person name="Liu W."/>
            <person name="Song Y."/>
            <person name="Salvetti E."/>
            <person name="Wrobel A."/>
            <person name="Rasinkangas P."/>
            <person name="Parkhill J."/>
            <person name="Rea M.C."/>
            <person name="O'Sullivan O."/>
            <person name="Ritari J."/>
            <person name="Douillard F.P."/>
            <person name="Paul Ross R."/>
            <person name="Yang R."/>
            <person name="Briner A.E."/>
            <person name="Felis G.E."/>
            <person name="de Vos W.M."/>
            <person name="Barrangou R."/>
            <person name="Klaenhammer T.R."/>
            <person name="Caufield P.W."/>
            <person name="Cui Y."/>
            <person name="Zhang H."/>
            <person name="O'Toole P.W."/>
        </authorList>
    </citation>
    <scope>NUCLEOTIDE SEQUENCE [LARGE SCALE GENOMIC DNA]</scope>
    <source>
        <strain evidence="2 3">LMG 26013</strain>
    </source>
</reference>
<dbReference type="AlphaFoldDB" id="A0A0R2M0N9"/>
<name>A0A0R2M0N9_9LACO</name>
<accession>A0A0R2M0N9</accession>
<organism evidence="2 3">
    <name type="scientific">Lactiplantibacillus xiangfangensis</name>
    <dbReference type="NCBI Taxonomy" id="942150"/>
    <lineage>
        <taxon>Bacteria</taxon>
        <taxon>Bacillati</taxon>
        <taxon>Bacillota</taxon>
        <taxon>Bacilli</taxon>
        <taxon>Lactobacillales</taxon>
        <taxon>Lactobacillaceae</taxon>
        <taxon>Lactiplantibacillus</taxon>
    </lineage>
</organism>
<sequence length="84" mass="9499">MKRQSGIILLSVISLLMIGTAFEMQRYANFCERQTMYQLIIVAFEHPEQTVDAVTSRPTPDSKLQSAATEGRPSLQQRSPLDEK</sequence>
<proteinExistence type="predicted"/>
<protein>
    <submittedName>
        <fullName evidence="2">Uncharacterized protein</fullName>
    </submittedName>
</protein>
<feature type="compositionally biased region" description="Polar residues" evidence="1">
    <location>
        <begin position="52"/>
        <end position="84"/>
    </location>
</feature>
<evidence type="ECO:0000313" key="3">
    <source>
        <dbReference type="Proteomes" id="UP000051783"/>
    </source>
</evidence>
<dbReference type="RefSeq" id="WP_057707588.1">
    <property type="nucleotide sequence ID" value="NZ_JQCL01000103.1"/>
</dbReference>
<dbReference type="OrthoDB" id="9982799at2"/>
<evidence type="ECO:0000256" key="1">
    <source>
        <dbReference type="SAM" id="MobiDB-lite"/>
    </source>
</evidence>
<dbReference type="EMBL" id="JQCL01000103">
    <property type="protein sequence ID" value="KRO07409.1"/>
    <property type="molecule type" value="Genomic_DNA"/>
</dbReference>
<dbReference type="STRING" id="942150.IV64_GL001328"/>
<feature type="region of interest" description="Disordered" evidence="1">
    <location>
        <begin position="51"/>
        <end position="84"/>
    </location>
</feature>
<dbReference type="Proteomes" id="UP000051783">
    <property type="component" value="Unassembled WGS sequence"/>
</dbReference>
<gene>
    <name evidence="2" type="ORF">IV64_GL001328</name>
</gene>
<evidence type="ECO:0000313" key="2">
    <source>
        <dbReference type="EMBL" id="KRO07409.1"/>
    </source>
</evidence>